<accession>A0AAF0PN97</accession>
<organism evidence="1 2">
    <name type="scientific">Solanum verrucosum</name>
    <dbReference type="NCBI Taxonomy" id="315347"/>
    <lineage>
        <taxon>Eukaryota</taxon>
        <taxon>Viridiplantae</taxon>
        <taxon>Streptophyta</taxon>
        <taxon>Embryophyta</taxon>
        <taxon>Tracheophyta</taxon>
        <taxon>Spermatophyta</taxon>
        <taxon>Magnoliopsida</taxon>
        <taxon>eudicotyledons</taxon>
        <taxon>Gunneridae</taxon>
        <taxon>Pentapetalae</taxon>
        <taxon>asterids</taxon>
        <taxon>lamiids</taxon>
        <taxon>Solanales</taxon>
        <taxon>Solanaceae</taxon>
        <taxon>Solanoideae</taxon>
        <taxon>Solaneae</taxon>
        <taxon>Solanum</taxon>
    </lineage>
</organism>
<protein>
    <submittedName>
        <fullName evidence="1">Uncharacterized protein</fullName>
    </submittedName>
</protein>
<proteinExistence type="predicted"/>
<gene>
    <name evidence="1" type="ORF">MTR67_001483</name>
</gene>
<sequence length="47" mass="5249">MAKMMTQLDLLSKHVIRDGLKLVNVVGFNSGHCPNDAMFAALYNERV</sequence>
<dbReference type="Proteomes" id="UP001234989">
    <property type="component" value="Chromosome 1"/>
</dbReference>
<keyword evidence="2" id="KW-1185">Reference proteome</keyword>
<dbReference type="EMBL" id="CP133612">
    <property type="protein sequence ID" value="WMV08098.1"/>
    <property type="molecule type" value="Genomic_DNA"/>
</dbReference>
<reference evidence="1" key="1">
    <citation type="submission" date="2023-08" db="EMBL/GenBank/DDBJ databases">
        <title>A de novo genome assembly of Solanum verrucosum Schlechtendal, a Mexican diploid species geographically isolated from the other diploid A-genome species in potato relatives.</title>
        <authorList>
            <person name="Hosaka K."/>
        </authorList>
    </citation>
    <scope>NUCLEOTIDE SEQUENCE</scope>
    <source>
        <tissue evidence="1">Young leaves</tissue>
    </source>
</reference>
<dbReference type="AlphaFoldDB" id="A0AAF0PN97"/>
<name>A0AAF0PN97_SOLVR</name>
<evidence type="ECO:0000313" key="1">
    <source>
        <dbReference type="EMBL" id="WMV08098.1"/>
    </source>
</evidence>
<evidence type="ECO:0000313" key="2">
    <source>
        <dbReference type="Proteomes" id="UP001234989"/>
    </source>
</evidence>